<dbReference type="EMBL" id="KV878212">
    <property type="protein sequence ID" value="OJJ35908.1"/>
    <property type="molecule type" value="Genomic_DNA"/>
</dbReference>
<dbReference type="VEuPathDB" id="FungiDB:ASPWEDRAFT_532341"/>
<protein>
    <recommendedName>
        <fullName evidence="2">DUF7703 domain-containing protein</fullName>
    </recommendedName>
</protein>
<evidence type="ECO:0000256" key="1">
    <source>
        <dbReference type="SAM" id="Phobius"/>
    </source>
</evidence>
<feature type="transmembrane region" description="Helical" evidence="1">
    <location>
        <begin position="160"/>
        <end position="180"/>
    </location>
</feature>
<dbReference type="PANTHER" id="PTHR37013">
    <property type="entry name" value="INTEGRAL MEMBRANE PROTEIN (AFU_ORTHOLOGUE AFUA_1G05950)-RELATED"/>
    <property type="match status" value="1"/>
</dbReference>
<dbReference type="AlphaFoldDB" id="A0A1L9RM61"/>
<feature type="transmembrane region" description="Helical" evidence="1">
    <location>
        <begin position="20"/>
        <end position="43"/>
    </location>
</feature>
<evidence type="ECO:0000313" key="3">
    <source>
        <dbReference type="EMBL" id="OJJ35908.1"/>
    </source>
</evidence>
<dbReference type="OrthoDB" id="405906at2759"/>
<keyword evidence="1" id="KW-0812">Transmembrane</keyword>
<dbReference type="RefSeq" id="XP_040689584.1">
    <property type="nucleotide sequence ID" value="XM_040837857.1"/>
</dbReference>
<dbReference type="GeneID" id="63753705"/>
<sequence>MALNDVGSTLGSQLPHDITYIVTALLSVALYNVLELTFLLFLTFKRRNGLYFWSFLISSWGIAIYCIGFILKDFNLANSISYFYVTLIILGWCAMITGQSLVLYSRLHLVVRHHFLLRFVLAMIVTNVILLQIPTVILCYGANSSMSDTFSTPYSVYERIQVTIFFIQESIISAIYIYETCSFLRSEGLMDATHRVACHRLMLHLIYMNVIVVALDVTILTLEFAGRYASQTAAKGLIYSIKLKLEFNILNRLVDLVHQSNNSGSGWIEEGESCSRNLWDAQQHGTAGIDPDQHPRRLSWIIFARRVTHGSAVSTEKIMLRIIQSTKRRFSTVGDVESQGSSNSPQS</sequence>
<feature type="transmembrane region" description="Helical" evidence="1">
    <location>
        <begin position="116"/>
        <end position="140"/>
    </location>
</feature>
<keyword evidence="4" id="KW-1185">Reference proteome</keyword>
<dbReference type="Proteomes" id="UP000184383">
    <property type="component" value="Unassembled WGS sequence"/>
</dbReference>
<keyword evidence="1" id="KW-0472">Membrane</keyword>
<accession>A0A1L9RM61</accession>
<feature type="transmembrane region" description="Helical" evidence="1">
    <location>
        <begin position="50"/>
        <end position="70"/>
    </location>
</feature>
<gene>
    <name evidence="3" type="ORF">ASPWEDRAFT_532341</name>
</gene>
<feature type="transmembrane region" description="Helical" evidence="1">
    <location>
        <begin position="82"/>
        <end position="104"/>
    </location>
</feature>
<proteinExistence type="predicted"/>
<organism evidence="3 4">
    <name type="scientific">Aspergillus wentii DTO 134E9</name>
    <dbReference type="NCBI Taxonomy" id="1073089"/>
    <lineage>
        <taxon>Eukaryota</taxon>
        <taxon>Fungi</taxon>
        <taxon>Dikarya</taxon>
        <taxon>Ascomycota</taxon>
        <taxon>Pezizomycotina</taxon>
        <taxon>Eurotiomycetes</taxon>
        <taxon>Eurotiomycetidae</taxon>
        <taxon>Eurotiales</taxon>
        <taxon>Aspergillaceae</taxon>
        <taxon>Aspergillus</taxon>
        <taxon>Aspergillus subgen. Cremei</taxon>
    </lineage>
</organism>
<reference evidence="4" key="1">
    <citation type="journal article" date="2017" name="Genome Biol.">
        <title>Comparative genomics reveals high biological diversity and specific adaptations in the industrially and medically important fungal genus Aspergillus.</title>
        <authorList>
            <person name="de Vries R.P."/>
            <person name="Riley R."/>
            <person name="Wiebenga A."/>
            <person name="Aguilar-Osorio G."/>
            <person name="Amillis S."/>
            <person name="Uchima C.A."/>
            <person name="Anderluh G."/>
            <person name="Asadollahi M."/>
            <person name="Askin M."/>
            <person name="Barry K."/>
            <person name="Battaglia E."/>
            <person name="Bayram O."/>
            <person name="Benocci T."/>
            <person name="Braus-Stromeyer S.A."/>
            <person name="Caldana C."/>
            <person name="Canovas D."/>
            <person name="Cerqueira G.C."/>
            <person name="Chen F."/>
            <person name="Chen W."/>
            <person name="Choi C."/>
            <person name="Clum A."/>
            <person name="Dos Santos R.A."/>
            <person name="Damasio A.R."/>
            <person name="Diallinas G."/>
            <person name="Emri T."/>
            <person name="Fekete E."/>
            <person name="Flipphi M."/>
            <person name="Freyberg S."/>
            <person name="Gallo A."/>
            <person name="Gournas C."/>
            <person name="Habgood R."/>
            <person name="Hainaut M."/>
            <person name="Harispe M.L."/>
            <person name="Henrissat B."/>
            <person name="Hilden K.S."/>
            <person name="Hope R."/>
            <person name="Hossain A."/>
            <person name="Karabika E."/>
            <person name="Karaffa L."/>
            <person name="Karanyi Z."/>
            <person name="Krasevec N."/>
            <person name="Kuo A."/>
            <person name="Kusch H."/>
            <person name="LaButti K."/>
            <person name="Lagendijk E.L."/>
            <person name="Lapidus A."/>
            <person name="Levasseur A."/>
            <person name="Lindquist E."/>
            <person name="Lipzen A."/>
            <person name="Logrieco A.F."/>
            <person name="MacCabe A."/>
            <person name="Maekelae M.R."/>
            <person name="Malavazi I."/>
            <person name="Melin P."/>
            <person name="Meyer V."/>
            <person name="Mielnichuk N."/>
            <person name="Miskei M."/>
            <person name="Molnar A.P."/>
            <person name="Mule G."/>
            <person name="Ngan C.Y."/>
            <person name="Orejas M."/>
            <person name="Orosz E."/>
            <person name="Ouedraogo J.P."/>
            <person name="Overkamp K.M."/>
            <person name="Park H.-S."/>
            <person name="Perrone G."/>
            <person name="Piumi F."/>
            <person name="Punt P.J."/>
            <person name="Ram A.F."/>
            <person name="Ramon A."/>
            <person name="Rauscher S."/>
            <person name="Record E."/>
            <person name="Riano-Pachon D.M."/>
            <person name="Robert V."/>
            <person name="Roehrig J."/>
            <person name="Ruller R."/>
            <person name="Salamov A."/>
            <person name="Salih N.S."/>
            <person name="Samson R.A."/>
            <person name="Sandor E."/>
            <person name="Sanguinetti M."/>
            <person name="Schuetze T."/>
            <person name="Sepcic K."/>
            <person name="Shelest E."/>
            <person name="Sherlock G."/>
            <person name="Sophianopoulou V."/>
            <person name="Squina F.M."/>
            <person name="Sun H."/>
            <person name="Susca A."/>
            <person name="Todd R.B."/>
            <person name="Tsang A."/>
            <person name="Unkles S.E."/>
            <person name="van de Wiele N."/>
            <person name="van Rossen-Uffink D."/>
            <person name="Oliveira J.V."/>
            <person name="Vesth T.C."/>
            <person name="Visser J."/>
            <person name="Yu J.-H."/>
            <person name="Zhou M."/>
            <person name="Andersen M.R."/>
            <person name="Archer D.B."/>
            <person name="Baker S.E."/>
            <person name="Benoit I."/>
            <person name="Brakhage A.A."/>
            <person name="Braus G.H."/>
            <person name="Fischer R."/>
            <person name="Frisvad J.C."/>
            <person name="Goldman G.H."/>
            <person name="Houbraken J."/>
            <person name="Oakley B."/>
            <person name="Pocsi I."/>
            <person name="Scazzocchio C."/>
            <person name="Seiboth B."/>
            <person name="vanKuyk P.A."/>
            <person name="Wortman J."/>
            <person name="Dyer P.S."/>
            <person name="Grigoriev I.V."/>
        </authorList>
    </citation>
    <scope>NUCLEOTIDE SEQUENCE [LARGE SCALE GENOMIC DNA]</scope>
    <source>
        <strain evidence="4">DTO 134E9</strain>
    </source>
</reference>
<feature type="transmembrane region" description="Helical" evidence="1">
    <location>
        <begin position="201"/>
        <end position="222"/>
    </location>
</feature>
<keyword evidence="1" id="KW-1133">Transmembrane helix</keyword>
<evidence type="ECO:0000313" key="4">
    <source>
        <dbReference type="Proteomes" id="UP000184383"/>
    </source>
</evidence>
<evidence type="ECO:0000259" key="2">
    <source>
        <dbReference type="Pfam" id="PF24802"/>
    </source>
</evidence>
<feature type="domain" description="DUF7703" evidence="2">
    <location>
        <begin position="21"/>
        <end position="260"/>
    </location>
</feature>
<dbReference type="PANTHER" id="PTHR37013:SF3">
    <property type="entry name" value="INTEGRAL MEMBRANE PROTEIN (AFU_ORTHOLOGUE AFUA_1G05950)"/>
    <property type="match status" value="1"/>
</dbReference>
<dbReference type="InterPro" id="IPR056120">
    <property type="entry name" value="DUF7703"/>
</dbReference>
<name>A0A1L9RM61_ASPWE</name>
<dbReference type="Pfam" id="PF24802">
    <property type="entry name" value="DUF7703"/>
    <property type="match status" value="1"/>
</dbReference>
<dbReference type="STRING" id="1073089.A0A1L9RM61"/>